<organism evidence="2 3">
    <name type="scientific">Kalanchoe fedtschenkoi</name>
    <name type="common">Lavender scallops</name>
    <name type="synonym">South American air plant</name>
    <dbReference type="NCBI Taxonomy" id="63787"/>
    <lineage>
        <taxon>Eukaryota</taxon>
        <taxon>Viridiplantae</taxon>
        <taxon>Streptophyta</taxon>
        <taxon>Embryophyta</taxon>
        <taxon>Tracheophyta</taxon>
        <taxon>Spermatophyta</taxon>
        <taxon>Magnoliopsida</taxon>
        <taxon>eudicotyledons</taxon>
        <taxon>Gunneridae</taxon>
        <taxon>Pentapetalae</taxon>
        <taxon>Saxifragales</taxon>
        <taxon>Crassulaceae</taxon>
        <taxon>Kalanchoe</taxon>
    </lineage>
</organism>
<dbReference type="InterPro" id="IPR006016">
    <property type="entry name" value="UspA"/>
</dbReference>
<dbReference type="Proteomes" id="UP000594263">
    <property type="component" value="Unplaced"/>
</dbReference>
<dbReference type="PANTHER" id="PTHR31964:SF113">
    <property type="entry name" value="USPA DOMAIN-CONTAINING PROTEIN"/>
    <property type="match status" value="1"/>
</dbReference>
<reference evidence="2" key="1">
    <citation type="submission" date="2021-01" db="UniProtKB">
        <authorList>
            <consortium name="EnsemblPlants"/>
        </authorList>
    </citation>
    <scope>IDENTIFICATION</scope>
</reference>
<dbReference type="PANTHER" id="PTHR31964">
    <property type="entry name" value="ADENINE NUCLEOTIDE ALPHA HYDROLASES-LIKE SUPERFAMILY PROTEIN"/>
    <property type="match status" value="1"/>
</dbReference>
<evidence type="ECO:0000313" key="3">
    <source>
        <dbReference type="Proteomes" id="UP000594263"/>
    </source>
</evidence>
<dbReference type="PRINTS" id="PR01438">
    <property type="entry name" value="UNVRSLSTRESS"/>
</dbReference>
<dbReference type="Pfam" id="PF00582">
    <property type="entry name" value="Usp"/>
    <property type="match status" value="1"/>
</dbReference>
<evidence type="ECO:0000259" key="1">
    <source>
        <dbReference type="Pfam" id="PF00582"/>
    </source>
</evidence>
<dbReference type="EnsemblPlants" id="Kaladp0050s0317.2.v1.1">
    <property type="protein sequence ID" value="Kaladp0050s0317.2.v1.1"/>
    <property type="gene ID" value="Kaladp0050s0317.v1.1"/>
</dbReference>
<protein>
    <recommendedName>
        <fullName evidence="1">UspA domain-containing protein</fullName>
    </recommendedName>
</protein>
<dbReference type="CDD" id="cd23659">
    <property type="entry name" value="USP_At3g01520-like"/>
    <property type="match status" value="1"/>
</dbReference>
<keyword evidence="3" id="KW-1185">Reference proteome</keyword>
<dbReference type="InterPro" id="IPR006015">
    <property type="entry name" value="Universal_stress_UspA"/>
</dbReference>
<sequence>MGDETKKKVLVAIDESECSHYALSWALQNLDSVKDAKVYILTVLPVADIGYIYASTLGHTAPELIQSVQENQRKVAGLLLEKAKKICAEHGVDDVETISEPGDPKQVICETAEKYDVQLLVVGSHGRNAIKRAFLGSVSNYCVHNAKCPVLVVKKRI</sequence>
<dbReference type="InterPro" id="IPR014729">
    <property type="entry name" value="Rossmann-like_a/b/a_fold"/>
</dbReference>
<evidence type="ECO:0000313" key="2">
    <source>
        <dbReference type="EnsemblPlants" id="Kaladp0050s0317.2.v1.1"/>
    </source>
</evidence>
<name>A0A7N0U1R4_KALFE</name>
<dbReference type="SUPFAM" id="SSF52402">
    <property type="entry name" value="Adenine nucleotide alpha hydrolases-like"/>
    <property type="match status" value="1"/>
</dbReference>
<dbReference type="AlphaFoldDB" id="A0A7N0U1R4"/>
<accession>A0A7N0U1R4</accession>
<dbReference type="Gramene" id="Kaladp0050s0317.2.v1.1">
    <property type="protein sequence ID" value="Kaladp0050s0317.2.v1.1"/>
    <property type="gene ID" value="Kaladp0050s0317.v1.1"/>
</dbReference>
<proteinExistence type="predicted"/>
<dbReference type="Gene3D" id="3.40.50.620">
    <property type="entry name" value="HUPs"/>
    <property type="match status" value="1"/>
</dbReference>
<feature type="domain" description="UspA" evidence="1">
    <location>
        <begin position="7"/>
        <end position="154"/>
    </location>
</feature>
<dbReference type="OMA" id="DDSECSH"/>